<dbReference type="Gene3D" id="3.60.120.10">
    <property type="entry name" value="Anthranilate synthase"/>
    <property type="match status" value="1"/>
</dbReference>
<dbReference type="AlphaFoldDB" id="A0A6J7XUL4"/>
<sequence>MGGRLATGLMRLTDDPSDIDGENFWAISTTFEGRWCAAEFREVVNCDWDSAREFTPVTNPWNSNMSRSQYIEYVQNIRAEIAQGWVYQVNACREITAQVDDGYSLEPLFTEILKRNPAPYASYLRIPGLEIASASPELFLKRVNNVITSSPIKGTKKNGDPEFGAKDRAENIMIVDLIRNDLGQICQPGTVDVPRLLSNEVHPGIDHLVSDVSGTLKVGLTWAQILTPLLPPGSVSGAPKSSALKSISRYEGTSRGPYCGALGWVQGSDALLAVAIRTFWKDSNEIKFGTGAGITWDSTAELEWEETELKARRLISIAQGVLR</sequence>
<evidence type="ECO:0000259" key="1">
    <source>
        <dbReference type="Pfam" id="PF00425"/>
    </source>
</evidence>
<dbReference type="InterPro" id="IPR005801">
    <property type="entry name" value="ADC_synthase"/>
</dbReference>
<name>A0A6J7XUL4_9ZZZZ</name>
<dbReference type="PANTHER" id="PTHR11236">
    <property type="entry name" value="AMINOBENZOATE/ANTHRANILATE SYNTHASE"/>
    <property type="match status" value="1"/>
</dbReference>
<dbReference type="EMBL" id="CAFBSG010000019">
    <property type="protein sequence ID" value="CAB5240853.1"/>
    <property type="molecule type" value="Genomic_DNA"/>
</dbReference>
<protein>
    <submittedName>
        <fullName evidence="2">Unannotated protein</fullName>
    </submittedName>
</protein>
<dbReference type="SUPFAM" id="SSF56322">
    <property type="entry name" value="ADC synthase"/>
    <property type="match status" value="1"/>
</dbReference>
<dbReference type="PANTHER" id="PTHR11236:SF50">
    <property type="entry name" value="AMINODEOXYCHORISMATE SYNTHASE COMPONENT 1"/>
    <property type="match status" value="1"/>
</dbReference>
<dbReference type="GO" id="GO:0046820">
    <property type="term" value="F:4-amino-4-deoxychorismate synthase activity"/>
    <property type="evidence" value="ECO:0007669"/>
    <property type="project" value="TreeGrafter"/>
</dbReference>
<organism evidence="2">
    <name type="scientific">freshwater metagenome</name>
    <dbReference type="NCBI Taxonomy" id="449393"/>
    <lineage>
        <taxon>unclassified sequences</taxon>
        <taxon>metagenomes</taxon>
        <taxon>ecological metagenomes</taxon>
    </lineage>
</organism>
<dbReference type="InterPro" id="IPR019999">
    <property type="entry name" value="Anth_synth_I-like"/>
</dbReference>
<accession>A0A6J7XUL4</accession>
<dbReference type="PRINTS" id="PR00095">
    <property type="entry name" value="ANTSNTHASEI"/>
</dbReference>
<proteinExistence type="predicted"/>
<dbReference type="Pfam" id="PF00425">
    <property type="entry name" value="Chorismate_bind"/>
    <property type="match status" value="1"/>
</dbReference>
<feature type="domain" description="Chorismate-utilising enzyme C-terminal" evidence="1">
    <location>
        <begin position="67"/>
        <end position="310"/>
    </location>
</feature>
<evidence type="ECO:0000313" key="2">
    <source>
        <dbReference type="EMBL" id="CAB5240853.1"/>
    </source>
</evidence>
<dbReference type="GO" id="GO:0000162">
    <property type="term" value="P:L-tryptophan biosynthetic process"/>
    <property type="evidence" value="ECO:0007669"/>
    <property type="project" value="TreeGrafter"/>
</dbReference>
<dbReference type="InterPro" id="IPR015890">
    <property type="entry name" value="Chorismate_C"/>
</dbReference>
<reference evidence="2" key="1">
    <citation type="submission" date="2020-05" db="EMBL/GenBank/DDBJ databases">
        <authorList>
            <person name="Chiriac C."/>
            <person name="Salcher M."/>
            <person name="Ghai R."/>
            <person name="Kavagutti S V."/>
        </authorList>
    </citation>
    <scope>NUCLEOTIDE SEQUENCE</scope>
</reference>
<gene>
    <name evidence="2" type="ORF">UFOPK3554_01093</name>
</gene>